<reference evidence="2" key="1">
    <citation type="journal article" date="2015" name="Nat. Genet.">
        <title>The genome and transcriptome of the zoonotic hookworm Ancylostoma ceylanicum identify infection-specific gene families.</title>
        <authorList>
            <person name="Schwarz E.M."/>
            <person name="Hu Y."/>
            <person name="Antoshechkin I."/>
            <person name="Miller M.M."/>
            <person name="Sternberg P.W."/>
            <person name="Aroian R.V."/>
        </authorList>
    </citation>
    <scope>NUCLEOTIDE SEQUENCE</scope>
    <source>
        <strain evidence="2">HY135</strain>
    </source>
</reference>
<protein>
    <submittedName>
        <fullName evidence="1">Uncharacterized protein</fullName>
    </submittedName>
</protein>
<dbReference type="Proteomes" id="UP000024635">
    <property type="component" value="Unassembled WGS sequence"/>
</dbReference>
<comment type="caution">
    <text evidence="1">The sequence shown here is derived from an EMBL/GenBank/DDBJ whole genome shotgun (WGS) entry which is preliminary data.</text>
</comment>
<gene>
    <name evidence="1" type="primary">Acey_s0102.g3452</name>
    <name evidence="1" type="ORF">Y032_0102g3452</name>
</gene>
<sequence>MPVGENAITGVLICPCLRLFPLCTSSFWRSPSQLRACIRHIARTSFLNQISSAFVTFASMLFTKNKHERPDLMRRGELLNPYVRSDAAAKV</sequence>
<dbReference type="EMBL" id="JARK01001438">
    <property type="protein sequence ID" value="EYC02046.1"/>
    <property type="molecule type" value="Genomic_DNA"/>
</dbReference>
<evidence type="ECO:0000313" key="2">
    <source>
        <dbReference type="Proteomes" id="UP000024635"/>
    </source>
</evidence>
<keyword evidence="2" id="KW-1185">Reference proteome</keyword>
<evidence type="ECO:0000313" key="1">
    <source>
        <dbReference type="EMBL" id="EYC02046.1"/>
    </source>
</evidence>
<name>A0A016TH89_9BILA</name>
<dbReference type="AlphaFoldDB" id="A0A016TH89"/>
<organism evidence="1 2">
    <name type="scientific">Ancylostoma ceylanicum</name>
    <dbReference type="NCBI Taxonomy" id="53326"/>
    <lineage>
        <taxon>Eukaryota</taxon>
        <taxon>Metazoa</taxon>
        <taxon>Ecdysozoa</taxon>
        <taxon>Nematoda</taxon>
        <taxon>Chromadorea</taxon>
        <taxon>Rhabditida</taxon>
        <taxon>Rhabditina</taxon>
        <taxon>Rhabditomorpha</taxon>
        <taxon>Strongyloidea</taxon>
        <taxon>Ancylostomatidae</taxon>
        <taxon>Ancylostomatinae</taxon>
        <taxon>Ancylostoma</taxon>
    </lineage>
</organism>
<accession>A0A016TH89</accession>
<proteinExistence type="predicted"/>